<protein>
    <submittedName>
        <fullName evidence="2">Uncharacterized protein</fullName>
    </submittedName>
</protein>
<accession>G8LEK2</accession>
<sequence>MTGATGIEELTPARHHGIHRCQLILRFAAGIPAPGGKDKICIQLGQTLGADVNSTAVRDGLNQRRECESCVTQHAPQRVVAVHGVDFALVGLYHRHGDVAGVDGRFQGVNLLLIATFKDLQPGFGARELCQLAVDLRRAAIEMIDTHRRGNFLQLFNRRVTGWFGDDQIRLCSGDGLDVDIRGADKFDVGVIKINARQHAAGAQKMATVRPRAPVACHWRHAELNQRNGDIQIVQRDNPLRVKGHSHLAVQIVGKRLRRLRRTHGKPHQQQHRKKYTHHHPLKSVPSLPEQQQEKRSANQ</sequence>
<reference evidence="2 3" key="1">
    <citation type="journal article" date="2011" name="Stand. Genomic Sci.">
        <title>Complete genome of the onion pathogen Enterobacter cloacae EcWSU1.</title>
        <authorList>
            <person name="Humann J.L."/>
            <person name="Wildung M."/>
            <person name="Cheng C.H."/>
            <person name="Lee T."/>
            <person name="Stewart J.E."/>
            <person name="Drew J.C."/>
            <person name="Triplett E.W."/>
            <person name="Main D."/>
            <person name="Schroeder B.K."/>
        </authorList>
    </citation>
    <scope>NUCLEOTIDE SEQUENCE [LARGE SCALE GENOMIC DNA]</scope>
    <source>
        <strain evidence="2 3">EcWSU1</strain>
    </source>
</reference>
<proteinExistence type="predicted"/>
<organism evidence="2 3">
    <name type="scientific">Enterobacter ludwigii</name>
    <dbReference type="NCBI Taxonomy" id="299767"/>
    <lineage>
        <taxon>Bacteria</taxon>
        <taxon>Pseudomonadati</taxon>
        <taxon>Pseudomonadota</taxon>
        <taxon>Gammaproteobacteria</taxon>
        <taxon>Enterobacterales</taxon>
        <taxon>Enterobacteriaceae</taxon>
        <taxon>Enterobacter</taxon>
        <taxon>Enterobacter cloacae complex</taxon>
    </lineage>
</organism>
<evidence type="ECO:0000313" key="3">
    <source>
        <dbReference type="Proteomes" id="UP000007838"/>
    </source>
</evidence>
<dbReference type="AlphaFoldDB" id="G8LEK2"/>
<feature type="region of interest" description="Disordered" evidence="1">
    <location>
        <begin position="262"/>
        <end position="300"/>
    </location>
</feature>
<dbReference type="KEGG" id="eec:EcWSU1_03815"/>
<dbReference type="Proteomes" id="UP000007838">
    <property type="component" value="Chromosome"/>
</dbReference>
<name>G8LEK2_9ENTR</name>
<gene>
    <name evidence="2" type="ORF">EcWSU1_03815</name>
</gene>
<dbReference type="EMBL" id="CP002886">
    <property type="protein sequence ID" value="AEW75243.1"/>
    <property type="molecule type" value="Genomic_DNA"/>
</dbReference>
<evidence type="ECO:0000313" key="2">
    <source>
        <dbReference type="EMBL" id="AEW75243.1"/>
    </source>
</evidence>
<evidence type="ECO:0000256" key="1">
    <source>
        <dbReference type="SAM" id="MobiDB-lite"/>
    </source>
</evidence>
<dbReference type="HOGENOM" id="CLU_926654_0_0_6"/>
<feature type="compositionally biased region" description="Basic residues" evidence="1">
    <location>
        <begin position="262"/>
        <end position="282"/>
    </location>
</feature>